<dbReference type="KEGG" id="mrtj:KHC33_03795"/>
<dbReference type="Pfam" id="PF06445">
    <property type="entry name" value="GyrI-like"/>
    <property type="match status" value="1"/>
</dbReference>
<dbReference type="PANTHER" id="PTHR40055">
    <property type="entry name" value="TRANSCRIPTIONAL REGULATOR YGIV-RELATED"/>
    <property type="match status" value="1"/>
</dbReference>
<dbReference type="SUPFAM" id="SSF55136">
    <property type="entry name" value="Probable bacterial effector-binding domain"/>
    <property type="match status" value="1"/>
</dbReference>
<dbReference type="SMART" id="SM00871">
    <property type="entry name" value="AraC_E_bind"/>
    <property type="match status" value="1"/>
</dbReference>
<sequence>MDEITIINLLPQQVMGITKTGTYGIIPELLLKVYESIVDKKLTITGAPMFICHETCPEAVLEANEKGTAVVEVAWPVSGSSDNSGEIKMYELPGGKMVRAFHKGPYETCESTYYKIFDWIDEQHLQIAGPIREIYPNDPRMVKPEEILTEIHVPVR</sequence>
<protein>
    <submittedName>
        <fullName evidence="2">GyrI-like domain-containing protein</fullName>
    </submittedName>
</protein>
<keyword evidence="3" id="KW-1185">Reference proteome</keyword>
<gene>
    <name evidence="2" type="ORF">KHC33_03795</name>
</gene>
<dbReference type="EMBL" id="CP075546">
    <property type="protein sequence ID" value="QVV89653.1"/>
    <property type="molecule type" value="Genomic_DNA"/>
</dbReference>
<dbReference type="InterPro" id="IPR010499">
    <property type="entry name" value="AraC_E-bd"/>
</dbReference>
<feature type="domain" description="AraC effector-binding" evidence="1">
    <location>
        <begin position="2"/>
        <end position="156"/>
    </location>
</feature>
<dbReference type="Gene3D" id="3.20.80.10">
    <property type="entry name" value="Regulatory factor, effector binding domain"/>
    <property type="match status" value="1"/>
</dbReference>
<evidence type="ECO:0000313" key="3">
    <source>
        <dbReference type="Proteomes" id="UP000680656"/>
    </source>
</evidence>
<dbReference type="InterPro" id="IPR029442">
    <property type="entry name" value="GyrI-like"/>
</dbReference>
<name>A0A8E7EHR9_9EURY</name>
<evidence type="ECO:0000259" key="1">
    <source>
        <dbReference type="SMART" id="SM00871"/>
    </source>
</evidence>
<evidence type="ECO:0000313" key="2">
    <source>
        <dbReference type="EMBL" id="QVV89653.1"/>
    </source>
</evidence>
<dbReference type="AlphaFoldDB" id="A0A8E7EHR9"/>
<organism evidence="2 3">
    <name type="scientific">Methanospirillum purgamenti</name>
    <dbReference type="NCBI Taxonomy" id="2834276"/>
    <lineage>
        <taxon>Archaea</taxon>
        <taxon>Methanobacteriati</taxon>
        <taxon>Methanobacteriota</taxon>
        <taxon>Stenosarchaea group</taxon>
        <taxon>Methanomicrobia</taxon>
        <taxon>Methanomicrobiales</taxon>
        <taxon>Methanospirillaceae</taxon>
        <taxon>Methanospirillum</taxon>
    </lineage>
</organism>
<reference evidence="2 3" key="1">
    <citation type="submission" date="2021-05" db="EMBL/GenBank/DDBJ databases">
        <title>A novel Methanospirillum isolate from a pyrite-forming mixed culture.</title>
        <authorList>
            <person name="Bunk B."/>
            <person name="Sproer C."/>
            <person name="Spring S."/>
            <person name="Pester M."/>
        </authorList>
    </citation>
    <scope>NUCLEOTIDE SEQUENCE [LARGE SCALE GENOMIC DNA]</scope>
    <source>
        <strain evidence="2 3">J.3.6.1-F.2.7.3</strain>
    </source>
</reference>
<dbReference type="GeneID" id="65096277"/>
<dbReference type="Proteomes" id="UP000680656">
    <property type="component" value="Chromosome"/>
</dbReference>
<dbReference type="InterPro" id="IPR050908">
    <property type="entry name" value="SmbC-like"/>
</dbReference>
<accession>A0A8E7EHR9</accession>
<dbReference type="RefSeq" id="WP_214420444.1">
    <property type="nucleotide sequence ID" value="NZ_CP075546.1"/>
</dbReference>
<proteinExistence type="predicted"/>
<dbReference type="PANTHER" id="PTHR40055:SF1">
    <property type="entry name" value="TRANSCRIPTIONAL REGULATOR YGIV-RELATED"/>
    <property type="match status" value="1"/>
</dbReference>
<dbReference type="InterPro" id="IPR011256">
    <property type="entry name" value="Reg_factor_effector_dom_sf"/>
</dbReference>